<dbReference type="RefSeq" id="WP_012869979.1">
    <property type="nucleotide sequence ID" value="NC_013522.1"/>
</dbReference>
<dbReference type="Pfam" id="PF03968">
    <property type="entry name" value="LptD_N"/>
    <property type="match status" value="1"/>
</dbReference>
<dbReference type="OrthoDB" id="9795964at2"/>
<keyword evidence="5" id="KW-1185">Reference proteome</keyword>
<feature type="chain" id="PRO_5003020222" evidence="2">
    <location>
        <begin position="23"/>
        <end position="281"/>
    </location>
</feature>
<keyword evidence="1 2" id="KW-0732">Signal</keyword>
<dbReference type="HOGENOM" id="CLU_979821_0_0_0"/>
<feature type="signal peptide" evidence="2">
    <location>
        <begin position="1"/>
        <end position="22"/>
    </location>
</feature>
<accession>D1B627</accession>
<dbReference type="PANTHER" id="PTHR36504:SF1">
    <property type="entry name" value="LIPOPOLYSACCHARIDE EXPORT SYSTEM PROTEIN LPTA"/>
    <property type="match status" value="1"/>
</dbReference>
<evidence type="ECO:0000256" key="2">
    <source>
        <dbReference type="SAM" id="SignalP"/>
    </source>
</evidence>
<dbReference type="EMBL" id="CP001818">
    <property type="protein sequence ID" value="ACZ19468.1"/>
    <property type="molecule type" value="Genomic_DNA"/>
</dbReference>
<proteinExistence type="predicted"/>
<evidence type="ECO:0000313" key="4">
    <source>
        <dbReference type="EMBL" id="ACZ19468.1"/>
    </source>
</evidence>
<evidence type="ECO:0000259" key="3">
    <source>
        <dbReference type="Pfam" id="PF03968"/>
    </source>
</evidence>
<evidence type="ECO:0000313" key="5">
    <source>
        <dbReference type="Proteomes" id="UP000002030"/>
    </source>
</evidence>
<dbReference type="Gene3D" id="2.60.450.10">
    <property type="entry name" value="Lipopolysaccharide (LPS) transport protein A like domain"/>
    <property type="match status" value="1"/>
</dbReference>
<dbReference type="EnsemblBacteria" id="ACZ19468">
    <property type="protein sequence ID" value="ACZ19468"/>
    <property type="gene ID" value="Taci_1237"/>
</dbReference>
<dbReference type="InterPro" id="IPR005653">
    <property type="entry name" value="OstA-like_N"/>
</dbReference>
<organism evidence="4 5">
    <name type="scientific">Thermanaerovibrio acidaminovorans (strain ATCC 49978 / DSM 6589 / Su883)</name>
    <name type="common">Selenomonas acidaminovorans</name>
    <dbReference type="NCBI Taxonomy" id="525903"/>
    <lineage>
        <taxon>Bacteria</taxon>
        <taxon>Thermotogati</taxon>
        <taxon>Synergistota</taxon>
        <taxon>Synergistia</taxon>
        <taxon>Synergistales</taxon>
        <taxon>Synergistaceae</taxon>
        <taxon>Thermanaerovibrio</taxon>
    </lineage>
</organism>
<dbReference type="GO" id="GO:0015920">
    <property type="term" value="P:lipopolysaccharide transport"/>
    <property type="evidence" value="ECO:0007669"/>
    <property type="project" value="TreeGrafter"/>
</dbReference>
<evidence type="ECO:0000256" key="1">
    <source>
        <dbReference type="ARBA" id="ARBA00022729"/>
    </source>
</evidence>
<gene>
    <name evidence="4" type="ordered locus">Taci_1237</name>
</gene>
<dbReference type="InterPro" id="IPR052037">
    <property type="entry name" value="LPS_export_LptA"/>
</dbReference>
<dbReference type="KEGG" id="tai:Taci_1237"/>
<dbReference type="STRING" id="525903.Taci_1237"/>
<dbReference type="eggNOG" id="COG1934">
    <property type="taxonomic scope" value="Bacteria"/>
</dbReference>
<dbReference type="GO" id="GO:0009279">
    <property type="term" value="C:cell outer membrane"/>
    <property type="evidence" value="ECO:0007669"/>
    <property type="project" value="TreeGrafter"/>
</dbReference>
<dbReference type="Proteomes" id="UP000002030">
    <property type="component" value="Chromosome"/>
</dbReference>
<sequence>MKTFRLALGVLIWAAMAAGALAGQVQLTAHRLDYDPRTERFRAEGDVVVRKDQLEARGSVGEGTVDGHSFTLRGDAVAVSRRDNVTVRAQTIQVNSLKGGGYSLSAQGNVRATRGDETITCQSARWDSSGRSYVLKGAIKGTFLGRQVDADQVQREGASFSGVNVRRYADLKGGFEVSARRVDGTLGRNDQVLSATAEGDLTFVTRDREGRRTVLTGDRGSYSVADDTLTVSGSARAVQEGGRTISAQRMVYHIAARRLEAQGAIQVTFPVRDGGSEGEKR</sequence>
<dbReference type="PANTHER" id="PTHR36504">
    <property type="entry name" value="LIPOPOLYSACCHARIDE EXPORT SYSTEM PROTEIN LPTA"/>
    <property type="match status" value="1"/>
</dbReference>
<dbReference type="GO" id="GO:0017089">
    <property type="term" value="F:glycolipid transfer activity"/>
    <property type="evidence" value="ECO:0007669"/>
    <property type="project" value="TreeGrafter"/>
</dbReference>
<dbReference type="AlphaFoldDB" id="D1B627"/>
<feature type="domain" description="Organic solvent tolerance-like N-terminal" evidence="3">
    <location>
        <begin position="104"/>
        <end position="255"/>
    </location>
</feature>
<reference evidence="4 5" key="1">
    <citation type="journal article" date="2009" name="Stand. Genomic Sci.">
        <title>Complete genome sequence of Thermanaerovibrio acidaminovorans type strain (Su883).</title>
        <authorList>
            <person name="Chovatia M."/>
            <person name="Sikorski J."/>
            <person name="Schroder M."/>
            <person name="Lapidus A."/>
            <person name="Nolan M."/>
            <person name="Tice H."/>
            <person name="Glavina Del Rio T."/>
            <person name="Copeland A."/>
            <person name="Cheng J.F."/>
            <person name="Lucas S."/>
            <person name="Chen F."/>
            <person name="Bruce D."/>
            <person name="Goodwin L."/>
            <person name="Pitluck S."/>
            <person name="Ivanova N."/>
            <person name="Mavromatis K."/>
            <person name="Ovchinnikova G."/>
            <person name="Pati A."/>
            <person name="Chen A."/>
            <person name="Palaniappan K."/>
            <person name="Land M."/>
            <person name="Hauser L."/>
            <person name="Chang Y.J."/>
            <person name="Jeffries C.D."/>
            <person name="Chain P."/>
            <person name="Saunders E."/>
            <person name="Detter J.C."/>
            <person name="Brettin T."/>
            <person name="Rohde M."/>
            <person name="Goker M."/>
            <person name="Spring S."/>
            <person name="Bristow J."/>
            <person name="Markowitz V."/>
            <person name="Hugenholtz P."/>
            <person name="Kyrpides N.C."/>
            <person name="Klenk H.P."/>
            <person name="Eisen J.A."/>
        </authorList>
    </citation>
    <scope>NUCLEOTIDE SEQUENCE [LARGE SCALE GENOMIC DNA]</scope>
    <source>
        <strain evidence="5">ATCC 49978 / DSM 6589 / Su883</strain>
    </source>
</reference>
<protein>
    <submittedName>
        <fullName evidence="4">OstA family protein</fullName>
    </submittedName>
</protein>
<name>D1B627_THEAS</name>
<dbReference type="GO" id="GO:0030288">
    <property type="term" value="C:outer membrane-bounded periplasmic space"/>
    <property type="evidence" value="ECO:0007669"/>
    <property type="project" value="TreeGrafter"/>
</dbReference>